<keyword evidence="3" id="KW-1185">Reference proteome</keyword>
<keyword evidence="1" id="KW-1133">Transmembrane helix</keyword>
<feature type="transmembrane region" description="Helical" evidence="1">
    <location>
        <begin position="22"/>
        <end position="40"/>
    </location>
</feature>
<evidence type="ECO:0000313" key="3">
    <source>
        <dbReference type="Proteomes" id="UP000004001"/>
    </source>
</evidence>
<sequence length="43" mass="5418">MTFLYCDVVVVTYSIVLQKYKIYFYYALFFTFLRVSYNYYKIK</sequence>
<keyword evidence="1" id="KW-0812">Transmembrane</keyword>
<dbReference type="Proteomes" id="UP000004001">
    <property type="component" value="Unassembled WGS sequence"/>
</dbReference>
<keyword evidence="1" id="KW-0472">Membrane</keyword>
<dbReference type="EMBL" id="ADEF01000008">
    <property type="protein sequence ID" value="EFA98268.1"/>
    <property type="molecule type" value="Genomic_DNA"/>
</dbReference>
<evidence type="ECO:0000256" key="1">
    <source>
        <dbReference type="SAM" id="Phobius"/>
    </source>
</evidence>
<organism evidence="2 3">
    <name type="scientific">Hoylesella timonensis CRIS 5C-B1</name>
    <dbReference type="NCBI Taxonomy" id="679189"/>
    <lineage>
        <taxon>Bacteria</taxon>
        <taxon>Pseudomonadati</taxon>
        <taxon>Bacteroidota</taxon>
        <taxon>Bacteroidia</taxon>
        <taxon>Bacteroidales</taxon>
        <taxon>Prevotellaceae</taxon>
        <taxon>Hoylesella</taxon>
    </lineage>
</organism>
<comment type="caution">
    <text evidence="2">The sequence shown here is derived from an EMBL/GenBank/DDBJ whole genome shotgun (WGS) entry which is preliminary data.</text>
</comment>
<proteinExistence type="predicted"/>
<reference evidence="2 3" key="1">
    <citation type="submission" date="2009-12" db="EMBL/GenBank/DDBJ databases">
        <title>Genome Sequence of Prevotella timonensis CRIS 5C-B1.</title>
        <authorList>
            <person name="Durkin A.S."/>
            <person name="Madupu R."/>
            <person name="Torralba M."/>
            <person name="Methe B."/>
            <person name="Sutton G."/>
            <person name="Strausberg R.L."/>
            <person name="Nelson K.E."/>
        </authorList>
    </citation>
    <scope>NUCLEOTIDE SEQUENCE [LARGE SCALE GENOMIC DNA]</scope>
    <source>
        <strain evidence="2 3">CRIS 5C-B1</strain>
    </source>
</reference>
<accession>D1VX38</accession>
<gene>
    <name evidence="2" type="ORF">HMPREF9019_0602</name>
</gene>
<dbReference type="AlphaFoldDB" id="D1VX38"/>
<protein>
    <submittedName>
        <fullName evidence="2">Uncharacterized protein</fullName>
    </submittedName>
</protein>
<name>D1VX38_9BACT</name>
<evidence type="ECO:0000313" key="2">
    <source>
        <dbReference type="EMBL" id="EFA98268.1"/>
    </source>
</evidence>